<feature type="non-terminal residue" evidence="1">
    <location>
        <position position="1"/>
    </location>
</feature>
<proteinExistence type="predicted"/>
<dbReference type="EMBL" id="JARIHO010000122">
    <property type="protein sequence ID" value="KAJ7302012.1"/>
    <property type="molecule type" value="Genomic_DNA"/>
</dbReference>
<dbReference type="AlphaFoldDB" id="A0AAD6YYW8"/>
<reference evidence="1" key="1">
    <citation type="submission" date="2023-03" db="EMBL/GenBank/DDBJ databases">
        <title>Massive genome expansion in bonnet fungi (Mycena s.s.) driven by repeated elements and novel gene families across ecological guilds.</title>
        <authorList>
            <consortium name="Lawrence Berkeley National Laboratory"/>
            <person name="Harder C.B."/>
            <person name="Miyauchi S."/>
            <person name="Viragh M."/>
            <person name="Kuo A."/>
            <person name="Thoen E."/>
            <person name="Andreopoulos B."/>
            <person name="Lu D."/>
            <person name="Skrede I."/>
            <person name="Drula E."/>
            <person name="Henrissat B."/>
            <person name="Morin E."/>
            <person name="Kohler A."/>
            <person name="Barry K."/>
            <person name="LaButti K."/>
            <person name="Morin E."/>
            <person name="Salamov A."/>
            <person name="Lipzen A."/>
            <person name="Mereny Z."/>
            <person name="Hegedus B."/>
            <person name="Baldrian P."/>
            <person name="Stursova M."/>
            <person name="Weitz H."/>
            <person name="Taylor A."/>
            <person name="Grigoriev I.V."/>
            <person name="Nagy L.G."/>
            <person name="Martin F."/>
            <person name="Kauserud H."/>
        </authorList>
    </citation>
    <scope>NUCLEOTIDE SEQUENCE</scope>
    <source>
        <strain evidence="1">CBHHK002</strain>
    </source>
</reference>
<dbReference type="Proteomes" id="UP001218218">
    <property type="component" value="Unassembled WGS sequence"/>
</dbReference>
<feature type="non-terminal residue" evidence="1">
    <location>
        <position position="66"/>
    </location>
</feature>
<evidence type="ECO:0000313" key="2">
    <source>
        <dbReference type="Proteomes" id="UP001218218"/>
    </source>
</evidence>
<accession>A0AAD6YYW8</accession>
<name>A0AAD6YYW8_9AGAR</name>
<keyword evidence="2" id="KW-1185">Reference proteome</keyword>
<gene>
    <name evidence="1" type="ORF">DFH08DRAFT_643477</name>
</gene>
<evidence type="ECO:0000313" key="1">
    <source>
        <dbReference type="EMBL" id="KAJ7302012.1"/>
    </source>
</evidence>
<comment type="caution">
    <text evidence="1">The sequence shown here is derived from an EMBL/GenBank/DDBJ whole genome shotgun (WGS) entry which is preliminary data.</text>
</comment>
<sequence>REDWSRLPQHTRISTFDDANPSKALEKIYEGLSRPQCSVLTQLRTGHIGLNAYLHRFKLAPSPLCP</sequence>
<protein>
    <submittedName>
        <fullName evidence="1">Uncharacterized protein</fullName>
    </submittedName>
</protein>
<organism evidence="1 2">
    <name type="scientific">Mycena albidolilacea</name>
    <dbReference type="NCBI Taxonomy" id="1033008"/>
    <lineage>
        <taxon>Eukaryota</taxon>
        <taxon>Fungi</taxon>
        <taxon>Dikarya</taxon>
        <taxon>Basidiomycota</taxon>
        <taxon>Agaricomycotina</taxon>
        <taxon>Agaricomycetes</taxon>
        <taxon>Agaricomycetidae</taxon>
        <taxon>Agaricales</taxon>
        <taxon>Marasmiineae</taxon>
        <taxon>Mycenaceae</taxon>
        <taxon>Mycena</taxon>
    </lineage>
</organism>